<feature type="domain" description="RNA polymerase sigma-70 region 2" evidence="1">
    <location>
        <begin position="25"/>
        <end position="75"/>
    </location>
</feature>
<gene>
    <name evidence="2" type="ORF">KVH43_07050</name>
</gene>
<evidence type="ECO:0000313" key="3">
    <source>
        <dbReference type="Proteomes" id="UP000886818"/>
    </source>
</evidence>
<evidence type="ECO:0000313" key="2">
    <source>
        <dbReference type="EMBL" id="QXM05159.1"/>
    </source>
</evidence>
<sequence length="101" mass="12102">MEYKMKKLINMCKAGDEKAKEEMLKKLKPLIFVSIKKYYFGNEEWNDLLQEGAVKILNEIERFDEAKGVPFLGYIKLQLKFFYMEKRKKVRKEISQTVDKV</sequence>
<protein>
    <recommendedName>
        <fullName evidence="1">RNA polymerase sigma-70 region 2 domain-containing protein</fullName>
    </recommendedName>
</protein>
<dbReference type="Pfam" id="PF04542">
    <property type="entry name" value="Sigma70_r2"/>
    <property type="match status" value="1"/>
</dbReference>
<keyword evidence="3" id="KW-1185">Reference proteome</keyword>
<reference evidence="2" key="1">
    <citation type="submission" date="2021-07" db="EMBL/GenBank/DDBJ databases">
        <title>Complete genome sequence of Crassaminicella sp. 143-21, isolated from a deep-sea hydrothermal vent.</title>
        <authorList>
            <person name="Li X."/>
        </authorList>
    </citation>
    <scope>NUCLEOTIDE SEQUENCE</scope>
    <source>
        <strain evidence="2">143-21</strain>
    </source>
</reference>
<dbReference type="RefSeq" id="WP_218281859.1">
    <property type="nucleotide sequence ID" value="NZ_CP078093.1"/>
</dbReference>
<accession>A0ABX8R806</accession>
<dbReference type="Proteomes" id="UP000886818">
    <property type="component" value="Chromosome"/>
</dbReference>
<proteinExistence type="predicted"/>
<organism evidence="2 3">
    <name type="scientific">Crassaminicella indica</name>
    <dbReference type="NCBI Taxonomy" id="2855394"/>
    <lineage>
        <taxon>Bacteria</taxon>
        <taxon>Bacillati</taxon>
        <taxon>Bacillota</taxon>
        <taxon>Clostridia</taxon>
        <taxon>Eubacteriales</taxon>
        <taxon>Clostridiaceae</taxon>
        <taxon>Crassaminicella</taxon>
    </lineage>
</organism>
<dbReference type="InterPro" id="IPR007627">
    <property type="entry name" value="RNA_pol_sigma70_r2"/>
</dbReference>
<dbReference type="EMBL" id="CP078093">
    <property type="protein sequence ID" value="QXM05159.1"/>
    <property type="molecule type" value="Genomic_DNA"/>
</dbReference>
<name>A0ABX8R806_9CLOT</name>
<evidence type="ECO:0000259" key="1">
    <source>
        <dbReference type="Pfam" id="PF04542"/>
    </source>
</evidence>